<feature type="compositionally biased region" description="Polar residues" evidence="9">
    <location>
        <begin position="32"/>
        <end position="45"/>
    </location>
</feature>
<feature type="compositionally biased region" description="Polar residues" evidence="9">
    <location>
        <begin position="210"/>
        <end position="224"/>
    </location>
</feature>
<evidence type="ECO:0000256" key="10">
    <source>
        <dbReference type="SAM" id="Phobius"/>
    </source>
</evidence>
<name>A0A8C2E4J1_CYPCA</name>
<keyword evidence="3" id="KW-0245">EGF-like domain</keyword>
<dbReference type="GO" id="GO:0005886">
    <property type="term" value="C:plasma membrane"/>
    <property type="evidence" value="ECO:0007669"/>
    <property type="project" value="UniProtKB-SubCell"/>
</dbReference>
<keyword evidence="2" id="KW-1003">Cell membrane</keyword>
<keyword evidence="6 10" id="KW-0472">Membrane</keyword>
<dbReference type="Ensembl" id="ENSCCRT00020036035.1">
    <property type="protein sequence ID" value="ENSCCRP00020032942.1"/>
    <property type="gene ID" value="ENSCCRG00020014910.1"/>
</dbReference>
<evidence type="ECO:0000256" key="5">
    <source>
        <dbReference type="ARBA" id="ARBA00022737"/>
    </source>
</evidence>
<keyword evidence="10" id="KW-1133">Transmembrane helix</keyword>
<feature type="region of interest" description="Disordered" evidence="9">
    <location>
        <begin position="507"/>
        <end position="554"/>
    </location>
</feature>
<protein>
    <submittedName>
        <fullName evidence="12">Si:ch211-198m17.1</fullName>
    </submittedName>
</protein>
<evidence type="ECO:0000256" key="7">
    <source>
        <dbReference type="ARBA" id="ARBA00023157"/>
    </source>
</evidence>
<keyword evidence="10" id="KW-0812">Transmembrane</keyword>
<feature type="compositionally biased region" description="Low complexity" evidence="9">
    <location>
        <begin position="191"/>
        <end position="209"/>
    </location>
</feature>
<dbReference type="AlphaFoldDB" id="A0A8C2E4J1"/>
<dbReference type="SMART" id="SM00200">
    <property type="entry name" value="SEA"/>
    <property type="match status" value="1"/>
</dbReference>
<dbReference type="SUPFAM" id="SSF82671">
    <property type="entry name" value="SEA domain"/>
    <property type="match status" value="1"/>
</dbReference>
<keyword evidence="5" id="KW-0677">Repeat</keyword>
<evidence type="ECO:0000259" key="11">
    <source>
        <dbReference type="PROSITE" id="PS50024"/>
    </source>
</evidence>
<dbReference type="InterPro" id="IPR036364">
    <property type="entry name" value="SEA_dom_sf"/>
</dbReference>
<dbReference type="Proteomes" id="UP000694701">
    <property type="component" value="Unplaced"/>
</dbReference>
<dbReference type="PANTHER" id="PTHR24037">
    <property type="entry name" value="HEART DEVELOPMENT PROTEIN WITH EGF-LIKE DOMAINS 1"/>
    <property type="match status" value="1"/>
</dbReference>
<evidence type="ECO:0000256" key="9">
    <source>
        <dbReference type="SAM" id="MobiDB-lite"/>
    </source>
</evidence>
<keyword evidence="8" id="KW-0325">Glycoprotein</keyword>
<feature type="compositionally biased region" description="Low complexity" evidence="9">
    <location>
        <begin position="7"/>
        <end position="26"/>
    </location>
</feature>
<sequence>MTTPGSNATTTVNATTPPITTPVNATLPPLTTPGNNATVNGTTPPITTLENNATVNVTTTPMTTPVNATIPLLTTTENNATVNATTPPMTTPGNNATVNATTPPITTPVNATLAPLTTPGNNATVNATTSPMSTTANATIPPITTPVNATIPPLTTPGNNATVNASTPPITTPVNATLPPLTTPGNNATVNATTPPITTPRNTTTENATQPSQSTPGNATTPPITNSTTGPTVSTTNPINTTTTPATCPAVPCPPLSVCVNSICQCVTGTIPLNNACVETKTFTSSLRVNRTFVDAMNDPKSREFQETAKEIIAAVNEALRNQPNYINSTVIKLMSGSIVASVNSFYEPNSPVTQESVINAMNTAIRDCEAANCGILANAQYTATNLCDQVPSPCDGDTTMCEAKDGTPVCTCKSGHVSSQYQARSCRVCPSGYKAQENKCVQCPFGYSGFNCDDSSLLALVVVSCVLGGILLIVILAVLIYICVTRGKKSSNSNYYSTPYPAEEFRTPQNSSQIPRVTLTSNSSPAATGNSLEMAEGPGRKGHSNGLKIGGKSGSYDLRTDGMRTFKDINPTRYSYLMGHENPYFVQGDEKR</sequence>
<accession>A0A8C2E4J1</accession>
<evidence type="ECO:0000256" key="2">
    <source>
        <dbReference type="ARBA" id="ARBA00022475"/>
    </source>
</evidence>
<feature type="region of interest" description="Disordered" evidence="9">
    <location>
        <begin position="1"/>
        <end position="45"/>
    </location>
</feature>
<evidence type="ECO:0000313" key="13">
    <source>
        <dbReference type="Proteomes" id="UP000694701"/>
    </source>
</evidence>
<evidence type="ECO:0000256" key="8">
    <source>
        <dbReference type="ARBA" id="ARBA00023180"/>
    </source>
</evidence>
<keyword evidence="7" id="KW-1015">Disulfide bond</keyword>
<feature type="region of interest" description="Disordered" evidence="9">
    <location>
        <begin position="181"/>
        <end position="238"/>
    </location>
</feature>
<gene>
    <name evidence="12" type="primary">LOC109063668</name>
</gene>
<dbReference type="PROSITE" id="PS50024">
    <property type="entry name" value="SEA"/>
    <property type="match status" value="1"/>
</dbReference>
<reference evidence="12" key="1">
    <citation type="submission" date="2025-08" db="UniProtKB">
        <authorList>
            <consortium name="Ensembl"/>
        </authorList>
    </citation>
    <scope>IDENTIFICATION</scope>
</reference>
<feature type="compositionally biased region" description="Low complexity" evidence="9">
    <location>
        <begin position="225"/>
        <end position="238"/>
    </location>
</feature>
<dbReference type="Pfam" id="PF01390">
    <property type="entry name" value="SEA"/>
    <property type="match status" value="1"/>
</dbReference>
<dbReference type="Gene3D" id="3.30.70.960">
    <property type="entry name" value="SEA domain"/>
    <property type="match status" value="1"/>
</dbReference>
<dbReference type="InterPro" id="IPR000082">
    <property type="entry name" value="SEA_dom"/>
</dbReference>
<feature type="domain" description="SEA" evidence="11">
    <location>
        <begin position="279"/>
        <end position="390"/>
    </location>
</feature>
<feature type="transmembrane region" description="Helical" evidence="10">
    <location>
        <begin position="458"/>
        <end position="485"/>
    </location>
</feature>
<evidence type="ECO:0000256" key="3">
    <source>
        <dbReference type="ARBA" id="ARBA00022536"/>
    </source>
</evidence>
<comment type="subcellular location">
    <subcellularLocation>
        <location evidence="1">Cell membrane</location>
    </subcellularLocation>
</comment>
<keyword evidence="4" id="KW-0732">Signal</keyword>
<feature type="compositionally biased region" description="Polar residues" evidence="9">
    <location>
        <begin position="508"/>
        <end position="532"/>
    </location>
</feature>
<evidence type="ECO:0000256" key="4">
    <source>
        <dbReference type="ARBA" id="ARBA00022729"/>
    </source>
</evidence>
<evidence type="ECO:0000313" key="12">
    <source>
        <dbReference type="Ensembl" id="ENSCCRP00020032942.1"/>
    </source>
</evidence>
<dbReference type="PANTHER" id="PTHR24037:SF7">
    <property type="entry name" value="FLOCCULATION PROTEIN FLO11 ISOFORM X1-RELATED"/>
    <property type="match status" value="1"/>
</dbReference>
<organism evidence="12 13">
    <name type="scientific">Cyprinus carpio</name>
    <name type="common">Common carp</name>
    <dbReference type="NCBI Taxonomy" id="7962"/>
    <lineage>
        <taxon>Eukaryota</taxon>
        <taxon>Metazoa</taxon>
        <taxon>Chordata</taxon>
        <taxon>Craniata</taxon>
        <taxon>Vertebrata</taxon>
        <taxon>Euteleostomi</taxon>
        <taxon>Actinopterygii</taxon>
        <taxon>Neopterygii</taxon>
        <taxon>Teleostei</taxon>
        <taxon>Ostariophysi</taxon>
        <taxon>Cypriniformes</taxon>
        <taxon>Cyprinidae</taxon>
        <taxon>Cyprininae</taxon>
        <taxon>Cyprinus</taxon>
    </lineage>
</organism>
<proteinExistence type="predicted"/>
<evidence type="ECO:0000256" key="1">
    <source>
        <dbReference type="ARBA" id="ARBA00004236"/>
    </source>
</evidence>
<evidence type="ECO:0000256" key="6">
    <source>
        <dbReference type="ARBA" id="ARBA00023136"/>
    </source>
</evidence>